<dbReference type="SUPFAM" id="SSF52768">
    <property type="entry name" value="Arginase/deacetylase"/>
    <property type="match status" value="1"/>
</dbReference>
<comment type="similarity">
    <text evidence="4">Belongs to the arginase family.</text>
</comment>
<evidence type="ECO:0000256" key="4">
    <source>
        <dbReference type="PROSITE-ProRule" id="PRU00742"/>
    </source>
</evidence>
<keyword evidence="2" id="KW-0378">Hydrolase</keyword>
<dbReference type="RefSeq" id="WP_203810693.1">
    <property type="nucleotide sequence ID" value="NZ_BAAAQE010000085.1"/>
</dbReference>
<dbReference type="InterPro" id="IPR023696">
    <property type="entry name" value="Ureohydrolase_dom_sf"/>
</dbReference>
<dbReference type="InterPro" id="IPR006035">
    <property type="entry name" value="Ureohydrolase"/>
</dbReference>
<name>A0ABQ3XU79_9ACTN</name>
<dbReference type="CDD" id="cd09999">
    <property type="entry name" value="Arginase-like_1"/>
    <property type="match status" value="1"/>
</dbReference>
<dbReference type="EMBL" id="BOMG01000165">
    <property type="protein sequence ID" value="GID62078.1"/>
    <property type="molecule type" value="Genomic_DNA"/>
</dbReference>
<dbReference type="Pfam" id="PF00491">
    <property type="entry name" value="Arginase"/>
    <property type="match status" value="1"/>
</dbReference>
<keyword evidence="6" id="KW-1185">Reference proteome</keyword>
<keyword evidence="1" id="KW-0479">Metal-binding</keyword>
<keyword evidence="3" id="KW-0464">Manganese</keyword>
<evidence type="ECO:0000256" key="2">
    <source>
        <dbReference type="ARBA" id="ARBA00022801"/>
    </source>
</evidence>
<evidence type="ECO:0000313" key="5">
    <source>
        <dbReference type="EMBL" id="GID62078.1"/>
    </source>
</evidence>
<evidence type="ECO:0000313" key="6">
    <source>
        <dbReference type="Proteomes" id="UP000612282"/>
    </source>
</evidence>
<dbReference type="PANTHER" id="PTHR43782">
    <property type="entry name" value="ARGINASE"/>
    <property type="match status" value="1"/>
</dbReference>
<dbReference type="PANTHER" id="PTHR43782:SF3">
    <property type="entry name" value="ARGINASE"/>
    <property type="match status" value="1"/>
</dbReference>
<organism evidence="5 6">
    <name type="scientific">Actinoplanes couchii</name>
    <dbReference type="NCBI Taxonomy" id="403638"/>
    <lineage>
        <taxon>Bacteria</taxon>
        <taxon>Bacillati</taxon>
        <taxon>Actinomycetota</taxon>
        <taxon>Actinomycetes</taxon>
        <taxon>Micromonosporales</taxon>
        <taxon>Micromonosporaceae</taxon>
        <taxon>Actinoplanes</taxon>
    </lineage>
</organism>
<dbReference type="PRINTS" id="PR00116">
    <property type="entry name" value="ARGINASE"/>
</dbReference>
<gene>
    <name evidence="5" type="ORF">Aco03nite_104820</name>
</gene>
<dbReference type="Proteomes" id="UP000612282">
    <property type="component" value="Unassembled WGS sequence"/>
</dbReference>
<protein>
    <submittedName>
        <fullName evidence="5">Arginase</fullName>
    </submittedName>
</protein>
<proteinExistence type="inferred from homology"/>
<sequence length="304" mass="32453">MTTALWLRRLAIVGVGAGSIRLLKVPYDSGHLDVRMGAGPTALVRAGAADQLRYQGLQVRERLIEVASWQAEVRTAFELQKLVAVEAAAAHAAGEVPMLLSGNCNTTVGMIAALTAPDRRVGVVWLDAHGDFNIPDTDGSGFLDGHGLAMVVGRCWTALTSAIAGFQPVLEDRVVLVGARSLDSAEQLALQSSSIAWIPPDHARDLNDLRRTLEDLADRVDVVHIHVDLDVYDPSIAPANSYAAANGLSASEVQQVVRQVAVRIPVASATLASYDPAYDPHGRMARTALELLTLLARLARTPTH</sequence>
<evidence type="ECO:0000256" key="3">
    <source>
        <dbReference type="ARBA" id="ARBA00023211"/>
    </source>
</evidence>
<dbReference type="Gene3D" id="3.40.800.10">
    <property type="entry name" value="Ureohydrolase domain"/>
    <property type="match status" value="1"/>
</dbReference>
<reference evidence="5 6" key="1">
    <citation type="submission" date="2021-01" db="EMBL/GenBank/DDBJ databases">
        <title>Whole genome shotgun sequence of Actinoplanes couchii NBRC 106145.</title>
        <authorList>
            <person name="Komaki H."/>
            <person name="Tamura T."/>
        </authorList>
    </citation>
    <scope>NUCLEOTIDE SEQUENCE [LARGE SCALE GENOMIC DNA]</scope>
    <source>
        <strain evidence="5 6">NBRC 106145</strain>
    </source>
</reference>
<accession>A0ABQ3XU79</accession>
<comment type="caution">
    <text evidence="5">The sequence shown here is derived from an EMBL/GenBank/DDBJ whole genome shotgun (WGS) entry which is preliminary data.</text>
</comment>
<dbReference type="PROSITE" id="PS51409">
    <property type="entry name" value="ARGINASE_2"/>
    <property type="match status" value="1"/>
</dbReference>
<evidence type="ECO:0000256" key="1">
    <source>
        <dbReference type="ARBA" id="ARBA00022723"/>
    </source>
</evidence>